<comment type="caution">
    <text evidence="4">The sequence shown here is derived from an EMBL/GenBank/DDBJ whole genome shotgun (WGS) entry which is preliminary data.</text>
</comment>
<gene>
    <name evidence="4" type="ORF">X797_005296</name>
</gene>
<dbReference type="Gene3D" id="1.10.287.110">
    <property type="entry name" value="DnaJ domain"/>
    <property type="match status" value="1"/>
</dbReference>
<accession>A0A0A1UWQ1</accession>
<dbReference type="EMBL" id="JELW01000007">
    <property type="protein sequence ID" value="EXV01778.1"/>
    <property type="molecule type" value="Genomic_DNA"/>
</dbReference>
<feature type="compositionally biased region" description="Polar residues" evidence="2">
    <location>
        <begin position="213"/>
        <end position="229"/>
    </location>
</feature>
<evidence type="ECO:0000259" key="3">
    <source>
        <dbReference type="PROSITE" id="PS50076"/>
    </source>
</evidence>
<dbReference type="eggNOG" id="KOG0714">
    <property type="taxonomic scope" value="Eukaryota"/>
</dbReference>
<feature type="compositionally biased region" description="Pro residues" evidence="2">
    <location>
        <begin position="268"/>
        <end position="278"/>
    </location>
</feature>
<feature type="compositionally biased region" description="Polar residues" evidence="2">
    <location>
        <begin position="385"/>
        <end position="404"/>
    </location>
</feature>
<evidence type="ECO:0000313" key="5">
    <source>
        <dbReference type="Proteomes" id="UP000030151"/>
    </source>
</evidence>
<proteinExistence type="predicted"/>
<dbReference type="InterPro" id="IPR051938">
    <property type="entry name" value="Apopto_cytoskel_mod"/>
</dbReference>
<dbReference type="Pfam" id="PF00226">
    <property type="entry name" value="DnaJ"/>
    <property type="match status" value="1"/>
</dbReference>
<dbReference type="HOGENOM" id="CLU_006836_0_0_1"/>
<dbReference type="InterPro" id="IPR018253">
    <property type="entry name" value="DnaJ_domain_CS"/>
</dbReference>
<dbReference type="Proteomes" id="UP000030151">
    <property type="component" value="Unassembled WGS sequence"/>
</dbReference>
<dbReference type="PROSITE" id="PS50076">
    <property type="entry name" value="DNAJ_2"/>
    <property type="match status" value="1"/>
</dbReference>
<dbReference type="AlphaFoldDB" id="A0A0A1UWQ1"/>
<evidence type="ECO:0000256" key="2">
    <source>
        <dbReference type="SAM" id="MobiDB-lite"/>
    </source>
</evidence>
<dbReference type="SMART" id="SM00271">
    <property type="entry name" value="DnaJ"/>
    <property type="match status" value="1"/>
</dbReference>
<name>A0A0A1UWQ1_9HYPO</name>
<evidence type="ECO:0000313" key="4">
    <source>
        <dbReference type="EMBL" id="EXV01778.1"/>
    </source>
</evidence>
<sequence length="966" mass="106894">MQTASAILCTRHQTPWLVPHPPQVQSAGPCQRVIYAKPTNVNTFTEALSILDFPNLELFLSFWFLLHFPWYFKIQPWSVYSCVIFQADVNFANLVSPFTICRTRPTPSSMAAQKDYYADLGMPRDADIEAIKKQYRKLALKYHPDRNSGNEDEAIAKFQIIQEAHEILSDPTSKAKYDATLGRSRYPGASGVRGNPWADVGQQFPTPPRRSTAARNATSGAQRWQTRFSSGVPPTAKQTFGSDPNAKKNAAKAFENMRKNTRGEPRPSEPPPPPPRQPPRTESARQRQEASFGSRKSGYYPRSTMPGDEAPVSNANYTNSERRNVPQPPPRKPVPSPMPDPLGQFREKGASSDSRHDDNQRSSNVPRRPTQEERDANLRVPTDGGQHSQSADEGTRTYANTSSESRADARFDADPTNGTAKSPMDDNSYAPLATGNKDEPTMYETPLNHHRHKVSIFSTYPGSTKPGMAWTSPTAGLDSSGTVYQQRSPSGKKGGSVTLLSFERQQTNILNRLINNKEGLPWLTEEEGCILSMGCYTETSKHAQAANRTRSHSFSFPINDDTFAETPNVPGGHGFAKSSLDDINTSFVKDDNSNTYQFNAGTTEEDANVGFMPSSCTQRARRSTIKRPTMHHSDSANTTSHAAQVEGGFNPDGWSDKFNAQTFVPQPQPGPSASPTRASRTNSRKTKIRPMAGTAATVEESSSEDETYEWRGRNAEAQGQAPATDSPQAMDIDSPMSSGASATQTARNIPVEPSRPEWRAGKVAGGMANDEKPQRPAKVPLDANAAGSEDSEEFRANFADLKNVPPFSQQKEGLESFDGMKDNLPFESKASDGPRVKVPRPVPLEFPSVPLAPRLPPTVAIDGMKPNTASWTKYVGNFESYLRQWDTFNGLVVDHFATRKLLIQNTRASKGYGFLAARGDADLQAYYSWVQQDNDVRRQWVSVCEEHESRLREFMAFRDKMKDSRA</sequence>
<feature type="compositionally biased region" description="Basic and acidic residues" evidence="2">
    <location>
        <begin position="345"/>
        <end position="360"/>
    </location>
</feature>
<protein>
    <submittedName>
        <fullName evidence="4">DnaJ domain chaperone</fullName>
    </submittedName>
</protein>
<feature type="compositionally biased region" description="Polar residues" evidence="2">
    <location>
        <begin position="473"/>
        <end position="489"/>
    </location>
</feature>
<dbReference type="InterPro" id="IPR036869">
    <property type="entry name" value="J_dom_sf"/>
</dbReference>
<feature type="compositionally biased region" description="Pro residues" evidence="2">
    <location>
        <begin position="326"/>
        <end position="340"/>
    </location>
</feature>
<feature type="domain" description="J" evidence="3">
    <location>
        <begin position="115"/>
        <end position="181"/>
    </location>
</feature>
<dbReference type="PANTHER" id="PTHR44145:SF3">
    <property type="entry name" value="DNAJ HOMOLOG SUBFAMILY A MEMBER 3, MITOCHONDRIAL"/>
    <property type="match status" value="1"/>
</dbReference>
<feature type="region of interest" description="Disordered" evidence="2">
    <location>
        <begin position="187"/>
        <end position="444"/>
    </location>
</feature>
<organism evidence="4 5">
    <name type="scientific">Metarhizium robertsii</name>
    <dbReference type="NCBI Taxonomy" id="568076"/>
    <lineage>
        <taxon>Eukaryota</taxon>
        <taxon>Fungi</taxon>
        <taxon>Dikarya</taxon>
        <taxon>Ascomycota</taxon>
        <taxon>Pezizomycotina</taxon>
        <taxon>Sordariomycetes</taxon>
        <taxon>Hypocreomycetidae</taxon>
        <taxon>Hypocreales</taxon>
        <taxon>Clavicipitaceae</taxon>
        <taxon>Metarhizium</taxon>
    </lineage>
</organism>
<feature type="region of interest" description="Disordered" evidence="2">
    <location>
        <begin position="473"/>
        <end position="496"/>
    </location>
</feature>
<dbReference type="InterPro" id="IPR001623">
    <property type="entry name" value="DnaJ_domain"/>
</dbReference>
<dbReference type="SUPFAM" id="SSF46565">
    <property type="entry name" value="Chaperone J-domain"/>
    <property type="match status" value="1"/>
</dbReference>
<feature type="compositionally biased region" description="Basic residues" evidence="2">
    <location>
        <begin position="619"/>
        <end position="630"/>
    </location>
</feature>
<dbReference type="PANTHER" id="PTHR44145">
    <property type="entry name" value="DNAJ HOMOLOG SUBFAMILY A MEMBER 3, MITOCHONDRIAL"/>
    <property type="match status" value="1"/>
</dbReference>
<feature type="compositionally biased region" description="Basic and acidic residues" evidence="2">
    <location>
        <begin position="255"/>
        <end position="267"/>
    </location>
</feature>
<feature type="region of interest" description="Disordered" evidence="2">
    <location>
        <begin position="617"/>
        <end position="786"/>
    </location>
</feature>
<dbReference type="PRINTS" id="PR00625">
    <property type="entry name" value="JDOMAIN"/>
</dbReference>
<dbReference type="OrthoDB" id="10250354at2759"/>
<evidence type="ECO:0000256" key="1">
    <source>
        <dbReference type="ARBA" id="ARBA00023186"/>
    </source>
</evidence>
<feature type="compositionally biased region" description="Polar residues" evidence="2">
    <location>
        <begin position="735"/>
        <end position="747"/>
    </location>
</feature>
<reference evidence="4 5" key="1">
    <citation type="submission" date="2014-02" db="EMBL/GenBank/DDBJ databases">
        <title>The genome sequence of the entomopathogenic fungus Metarhizium robertsii ARSEF 2575.</title>
        <authorList>
            <person name="Giuliano Garisto Donzelli B."/>
            <person name="Roe B.A."/>
            <person name="Macmil S.L."/>
            <person name="Krasnoff S.B."/>
            <person name="Gibson D.M."/>
        </authorList>
    </citation>
    <scope>NUCLEOTIDE SEQUENCE [LARGE SCALE GENOMIC DNA]</scope>
    <source>
        <strain evidence="4 5">ARSEF 2575</strain>
    </source>
</reference>
<dbReference type="PROSITE" id="PS00636">
    <property type="entry name" value="DNAJ_1"/>
    <property type="match status" value="1"/>
</dbReference>
<keyword evidence="1" id="KW-0143">Chaperone</keyword>
<dbReference type="CDD" id="cd06257">
    <property type="entry name" value="DnaJ"/>
    <property type="match status" value="1"/>
</dbReference>